<evidence type="ECO:0000256" key="1">
    <source>
        <dbReference type="SAM" id="Phobius"/>
    </source>
</evidence>
<dbReference type="EMBL" id="WMBE01000006">
    <property type="protein sequence ID" value="MDG0868029.1"/>
    <property type="molecule type" value="Genomic_DNA"/>
</dbReference>
<reference evidence="4" key="3">
    <citation type="submission" date="2023-06" db="EMBL/GenBank/DDBJ databases">
        <title>Pangenomics reveal diversification of enzyme families and niche specialization in globally abundant SAR202 bacteria.</title>
        <authorList>
            <person name="Saw J.H.W."/>
        </authorList>
    </citation>
    <scope>NUCLEOTIDE SEQUENCE [LARGE SCALE GENOMIC DNA]</scope>
    <source>
        <strain evidence="4">JH1073</strain>
    </source>
</reference>
<evidence type="ECO:0000313" key="3">
    <source>
        <dbReference type="EMBL" id="WFG40428.1"/>
    </source>
</evidence>
<keyword evidence="1" id="KW-0812">Transmembrane</keyword>
<dbReference type="PROSITE" id="PS51257">
    <property type="entry name" value="PROKAR_LIPOPROTEIN"/>
    <property type="match status" value="1"/>
</dbReference>
<organism evidence="3 4">
    <name type="scientific">Candidatus Lucifugimonas marina</name>
    <dbReference type="NCBI Taxonomy" id="3038979"/>
    <lineage>
        <taxon>Bacteria</taxon>
        <taxon>Bacillati</taxon>
        <taxon>Chloroflexota</taxon>
        <taxon>Dehalococcoidia</taxon>
        <taxon>SAR202 cluster</taxon>
        <taxon>Candidatus Lucifugimonadales</taxon>
        <taxon>Candidatus Lucifugimonadaceae</taxon>
        <taxon>Candidatus Lucifugimonas</taxon>
    </lineage>
</organism>
<sequence>MRIIETCNRHQISTAATAVLAGILLIILGASCSSEKATEEQNVPTPTAITIQVTQAPTATNTPPTQETAPTAAPLVRLSPDEQRLAELHKIWTDARVNLDAEHFHDSCDPELAATDTRTHEEIIDGWTVALNSGGIETNEWNTGTPSMQIMGGGTTAIVTFVVLRNDEEKFQWANFYTKHDENWYQDCSFD</sequence>
<dbReference type="SUPFAM" id="SSF54427">
    <property type="entry name" value="NTF2-like"/>
    <property type="match status" value="1"/>
</dbReference>
<dbReference type="RefSeq" id="WP_342826974.1">
    <property type="nucleotide sequence ID" value="NZ_CP046146.1"/>
</dbReference>
<evidence type="ECO:0000313" key="5">
    <source>
        <dbReference type="Proteomes" id="UP001321249"/>
    </source>
</evidence>
<proteinExistence type="predicted"/>
<keyword evidence="1" id="KW-0472">Membrane</keyword>
<evidence type="ECO:0000313" key="4">
    <source>
        <dbReference type="Proteomes" id="UP001219901"/>
    </source>
</evidence>
<keyword evidence="4" id="KW-1185">Reference proteome</keyword>
<dbReference type="AlphaFoldDB" id="A0AAJ5ZLI3"/>
<keyword evidence="1" id="KW-1133">Transmembrane helix</keyword>
<reference evidence="4 5" key="1">
    <citation type="submission" date="2019-11" db="EMBL/GenBank/DDBJ databases">
        <authorList>
            <person name="Cho J.-C."/>
        </authorList>
    </citation>
    <scope>NUCLEOTIDE SEQUENCE [LARGE SCALE GENOMIC DNA]</scope>
    <source>
        <strain evidence="3 4">JH1073</strain>
        <strain evidence="2 5">JH702</strain>
    </source>
</reference>
<feature type="transmembrane region" description="Helical" evidence="1">
    <location>
        <begin position="12"/>
        <end position="31"/>
    </location>
</feature>
<dbReference type="Proteomes" id="UP001219901">
    <property type="component" value="Chromosome"/>
</dbReference>
<dbReference type="EMBL" id="CP046147">
    <property type="protein sequence ID" value="WFG40428.1"/>
    <property type="molecule type" value="Genomic_DNA"/>
</dbReference>
<dbReference type="Proteomes" id="UP001321249">
    <property type="component" value="Unassembled WGS sequence"/>
</dbReference>
<evidence type="ECO:0000313" key="2">
    <source>
        <dbReference type="EMBL" id="MDG0868029.1"/>
    </source>
</evidence>
<protein>
    <submittedName>
        <fullName evidence="3">Uncharacterized protein</fullName>
    </submittedName>
</protein>
<reference evidence="3" key="2">
    <citation type="journal article" date="2023" name="Nat. Commun.">
        <title>Cultivation of marine bacteria of the SAR202 clade.</title>
        <authorList>
            <person name="Lim Y."/>
            <person name="Seo J.H."/>
            <person name="Giovannoni S.J."/>
            <person name="Kang I."/>
            <person name="Cho J.C."/>
        </authorList>
    </citation>
    <scope>NUCLEOTIDE SEQUENCE</scope>
    <source>
        <strain evidence="3">JH1073</strain>
    </source>
</reference>
<gene>
    <name evidence="2" type="ORF">GKO46_13255</name>
    <name evidence="3" type="ORF">GKO48_12700</name>
</gene>
<dbReference type="InterPro" id="IPR032710">
    <property type="entry name" value="NTF2-like_dom_sf"/>
</dbReference>
<accession>A0AAJ5ZLI3</accession>
<name>A0AAJ5ZLI3_9CHLR</name>